<evidence type="ECO:0000313" key="14">
    <source>
        <dbReference type="Proteomes" id="UP000027981"/>
    </source>
</evidence>
<evidence type="ECO:0000256" key="11">
    <source>
        <dbReference type="RuleBase" id="RU004253"/>
    </source>
</evidence>
<dbReference type="UniPathway" id="UPA00060">
    <property type="reaction ID" value="UER00141"/>
</dbReference>
<comment type="catalytic activity">
    <reaction evidence="6 9 10">
        <text>4-methyl-5-(2-phosphooxyethyl)-thiazole + 4-amino-2-methyl-5-(diphosphooxymethyl)pyrimidine + H(+) = thiamine phosphate + diphosphate</text>
        <dbReference type="Rhea" id="RHEA:22328"/>
        <dbReference type="ChEBI" id="CHEBI:15378"/>
        <dbReference type="ChEBI" id="CHEBI:33019"/>
        <dbReference type="ChEBI" id="CHEBI:37575"/>
        <dbReference type="ChEBI" id="CHEBI:57841"/>
        <dbReference type="ChEBI" id="CHEBI:58296"/>
        <dbReference type="EC" id="2.5.1.3"/>
    </reaction>
</comment>
<dbReference type="SUPFAM" id="SSF51391">
    <property type="entry name" value="Thiamin phosphate synthase"/>
    <property type="match status" value="1"/>
</dbReference>
<comment type="pathway">
    <text evidence="1 9 11">Cofactor biosynthesis; thiamine diphosphate biosynthesis; thiamine phosphate from 4-amino-2-methyl-5-diphosphomethylpyrimidine and 4-methyl-5-(2-phosphoethyl)-thiazole: step 1/1.</text>
</comment>
<evidence type="ECO:0000256" key="1">
    <source>
        <dbReference type="ARBA" id="ARBA00005165"/>
    </source>
</evidence>
<dbReference type="FunFam" id="3.20.20.70:FF:000096">
    <property type="entry name" value="Thiamine-phosphate synthase"/>
    <property type="match status" value="1"/>
</dbReference>
<reference evidence="14" key="1">
    <citation type="submission" date="2013-06" db="EMBL/GenBank/DDBJ databases">
        <title>Complete Genome Sequence of Hyperthermophilic Palaeococcus pacificus DY20341T, Isolated from a Deep-Sea Hydrothermal Sediments.</title>
        <authorList>
            <person name="Zeng X."/>
            <person name="Shao Z."/>
        </authorList>
    </citation>
    <scope>NUCLEOTIDE SEQUENCE [LARGE SCALE GENOMIC DNA]</scope>
    <source>
        <strain evidence="14">DY20341</strain>
    </source>
</reference>
<evidence type="ECO:0000256" key="9">
    <source>
        <dbReference type="HAMAP-Rule" id="MF_00097"/>
    </source>
</evidence>
<dbReference type="EMBL" id="CP006019">
    <property type="protein sequence ID" value="AIF69215.1"/>
    <property type="molecule type" value="Genomic_DNA"/>
</dbReference>
<dbReference type="HAMAP" id="MF_00097">
    <property type="entry name" value="TMP_synthase"/>
    <property type="match status" value="1"/>
</dbReference>
<dbReference type="GO" id="GO:0009229">
    <property type="term" value="P:thiamine diphosphate biosynthetic process"/>
    <property type="evidence" value="ECO:0007669"/>
    <property type="project" value="UniProtKB-UniRule"/>
</dbReference>
<dbReference type="NCBIfam" id="TIGR00693">
    <property type="entry name" value="thiE"/>
    <property type="match status" value="1"/>
</dbReference>
<reference evidence="13 14" key="2">
    <citation type="journal article" date="2015" name="Genome Announc.">
        <title>Complete Genome Sequence of Hyperthermophilic Piezophilic Archaeon Palaeococcus pacificus DY20341T, Isolated from Deep-Sea Hydrothermal Sediments.</title>
        <authorList>
            <person name="Zeng X."/>
            <person name="Jebbar M."/>
            <person name="Shao Z."/>
        </authorList>
    </citation>
    <scope>NUCLEOTIDE SEQUENCE [LARGE SCALE GENOMIC DNA]</scope>
    <source>
        <strain evidence="13 14">DY20341</strain>
    </source>
</reference>
<feature type="binding site" evidence="9">
    <location>
        <position position="68"/>
    </location>
    <ligand>
        <name>4-amino-2-methyl-5-(diphosphooxymethyl)pyrimidine</name>
        <dbReference type="ChEBI" id="CHEBI:57841"/>
    </ligand>
</feature>
<feature type="binding site" evidence="9">
    <location>
        <begin position="182"/>
        <end position="183"/>
    </location>
    <ligand>
        <name>2-[(2R,5Z)-2-carboxy-4-methylthiazol-5(2H)-ylidene]ethyl phosphate</name>
        <dbReference type="ChEBI" id="CHEBI:62899"/>
    </ligand>
</feature>
<evidence type="ECO:0000256" key="8">
    <source>
        <dbReference type="ARBA" id="ARBA00047883"/>
    </source>
</evidence>
<evidence type="ECO:0000256" key="7">
    <source>
        <dbReference type="ARBA" id="ARBA00047851"/>
    </source>
</evidence>
<name>A0A075LR59_9EURY</name>
<feature type="binding site" evidence="9">
    <location>
        <begin position="132"/>
        <end position="134"/>
    </location>
    <ligand>
        <name>2-[(2R,5Z)-2-carboxy-4-methylthiazol-5(2H)-ylidene]ethyl phosphate</name>
        <dbReference type="ChEBI" id="CHEBI:62899"/>
    </ligand>
</feature>
<evidence type="ECO:0000256" key="2">
    <source>
        <dbReference type="ARBA" id="ARBA00022679"/>
    </source>
</evidence>
<dbReference type="GO" id="GO:0000287">
    <property type="term" value="F:magnesium ion binding"/>
    <property type="evidence" value="ECO:0007669"/>
    <property type="project" value="UniProtKB-UniRule"/>
</dbReference>
<evidence type="ECO:0000256" key="10">
    <source>
        <dbReference type="RuleBase" id="RU003826"/>
    </source>
</evidence>
<dbReference type="AlphaFoldDB" id="A0A075LR59"/>
<evidence type="ECO:0000313" key="13">
    <source>
        <dbReference type="EMBL" id="AIF69215.1"/>
    </source>
</evidence>
<feature type="binding site" evidence="9">
    <location>
        <begin position="36"/>
        <end position="40"/>
    </location>
    <ligand>
        <name>4-amino-2-methyl-5-(diphosphooxymethyl)pyrimidine</name>
        <dbReference type="ChEBI" id="CHEBI:57841"/>
    </ligand>
</feature>
<feature type="binding site" evidence="9">
    <location>
        <position position="162"/>
    </location>
    <ligand>
        <name>2-[(2R,5Z)-2-carboxy-4-methylthiazol-5(2H)-ylidene]ethyl phosphate</name>
        <dbReference type="ChEBI" id="CHEBI:62899"/>
    </ligand>
</feature>
<dbReference type="KEGG" id="ppac:PAP_03990"/>
<evidence type="ECO:0000256" key="3">
    <source>
        <dbReference type="ARBA" id="ARBA00022723"/>
    </source>
</evidence>
<dbReference type="PANTHER" id="PTHR20857:SF23">
    <property type="entry name" value="THIAMINE BIOSYNTHETIC BIFUNCTIONAL ENZYME"/>
    <property type="match status" value="1"/>
</dbReference>
<dbReference type="HOGENOM" id="CLU_018272_3_2_2"/>
<accession>A0A075LR59</accession>
<dbReference type="EC" id="2.5.1.3" evidence="9"/>
<dbReference type="GeneID" id="24841925"/>
<dbReference type="GO" id="GO:0004789">
    <property type="term" value="F:thiamine-phosphate diphosphorylase activity"/>
    <property type="evidence" value="ECO:0007669"/>
    <property type="project" value="UniProtKB-UniRule"/>
</dbReference>
<feature type="binding site" evidence="9">
    <location>
        <position position="106"/>
    </location>
    <ligand>
        <name>4-amino-2-methyl-5-(diphosphooxymethyl)pyrimidine</name>
        <dbReference type="ChEBI" id="CHEBI:57841"/>
    </ligand>
</feature>
<dbReference type="InterPro" id="IPR022998">
    <property type="entry name" value="ThiamineP_synth_TenI"/>
</dbReference>
<dbReference type="CDD" id="cd00564">
    <property type="entry name" value="TMP_TenI"/>
    <property type="match status" value="1"/>
</dbReference>
<comment type="catalytic activity">
    <reaction evidence="7 9 10">
        <text>2-(2-carboxy-4-methylthiazol-5-yl)ethyl phosphate + 4-amino-2-methyl-5-(diphosphooxymethyl)pyrimidine + 2 H(+) = thiamine phosphate + CO2 + diphosphate</text>
        <dbReference type="Rhea" id="RHEA:47848"/>
        <dbReference type="ChEBI" id="CHEBI:15378"/>
        <dbReference type="ChEBI" id="CHEBI:16526"/>
        <dbReference type="ChEBI" id="CHEBI:33019"/>
        <dbReference type="ChEBI" id="CHEBI:37575"/>
        <dbReference type="ChEBI" id="CHEBI:57841"/>
        <dbReference type="ChEBI" id="CHEBI:62890"/>
        <dbReference type="EC" id="2.5.1.3"/>
    </reaction>
</comment>
<evidence type="ECO:0000256" key="4">
    <source>
        <dbReference type="ARBA" id="ARBA00022842"/>
    </source>
</evidence>
<feature type="binding site" evidence="9">
    <location>
        <position position="135"/>
    </location>
    <ligand>
        <name>4-amino-2-methyl-5-(diphosphooxymethyl)pyrimidine</name>
        <dbReference type="ChEBI" id="CHEBI:57841"/>
    </ligand>
</feature>
<feature type="binding site" evidence="9">
    <location>
        <position position="88"/>
    </location>
    <ligand>
        <name>Mg(2+)</name>
        <dbReference type="ChEBI" id="CHEBI:18420"/>
    </ligand>
</feature>
<dbReference type="RefSeq" id="WP_048164799.1">
    <property type="nucleotide sequence ID" value="NZ_CP006019.1"/>
</dbReference>
<dbReference type="GO" id="GO:0005737">
    <property type="term" value="C:cytoplasm"/>
    <property type="evidence" value="ECO:0007669"/>
    <property type="project" value="TreeGrafter"/>
</dbReference>
<dbReference type="OrthoDB" id="85572at2157"/>
<evidence type="ECO:0000256" key="5">
    <source>
        <dbReference type="ARBA" id="ARBA00022977"/>
    </source>
</evidence>
<feature type="domain" description="Thiamine phosphate synthase/TenI" evidence="12">
    <location>
        <begin position="9"/>
        <end position="185"/>
    </location>
</feature>
<keyword evidence="3 9" id="KW-0479">Metal-binding</keyword>
<dbReference type="GO" id="GO:0009228">
    <property type="term" value="P:thiamine biosynthetic process"/>
    <property type="evidence" value="ECO:0007669"/>
    <property type="project" value="UniProtKB-KW"/>
</dbReference>
<comment type="catalytic activity">
    <reaction evidence="8 9 10">
        <text>2-[(2R,5Z)-2-carboxy-4-methylthiazol-5(2H)-ylidene]ethyl phosphate + 4-amino-2-methyl-5-(diphosphooxymethyl)pyrimidine + 2 H(+) = thiamine phosphate + CO2 + diphosphate</text>
        <dbReference type="Rhea" id="RHEA:47844"/>
        <dbReference type="ChEBI" id="CHEBI:15378"/>
        <dbReference type="ChEBI" id="CHEBI:16526"/>
        <dbReference type="ChEBI" id="CHEBI:33019"/>
        <dbReference type="ChEBI" id="CHEBI:37575"/>
        <dbReference type="ChEBI" id="CHEBI:57841"/>
        <dbReference type="ChEBI" id="CHEBI:62899"/>
        <dbReference type="EC" id="2.5.1.3"/>
    </reaction>
</comment>
<comment type="cofactor">
    <cofactor evidence="9">
        <name>Mg(2+)</name>
        <dbReference type="ChEBI" id="CHEBI:18420"/>
    </cofactor>
    <text evidence="9">Binds 1 Mg(2+) ion per subunit.</text>
</comment>
<sequence length="208" mass="22589">MNLKKRLRLYVITDRRFKDEVSSVREALEGGATAIQLRIKNAPTREMIEVGKKIRELTREYNALFFVNDRLDVALAVNADGVHVGQEDMPVEIVKEIAPNLIVGVSASNLREAIEAEKGGADYIGAGSVFPTKSKEDARFLGLEGLKEMIESIKIPIVAIGGINHENVGEVLKLGVDGVAVISAIIGAPDVKKATQEMKTIINEVLGE</sequence>
<organism evidence="13 14">
    <name type="scientific">Palaeococcus pacificus DY20341</name>
    <dbReference type="NCBI Taxonomy" id="1343739"/>
    <lineage>
        <taxon>Archaea</taxon>
        <taxon>Methanobacteriati</taxon>
        <taxon>Methanobacteriota</taxon>
        <taxon>Thermococci</taxon>
        <taxon>Thermococcales</taxon>
        <taxon>Thermococcaceae</taxon>
        <taxon>Palaeococcus</taxon>
    </lineage>
</organism>
<gene>
    <name evidence="9" type="primary">thiE</name>
    <name evidence="13" type="ORF">PAP_03990</name>
</gene>
<evidence type="ECO:0000256" key="6">
    <source>
        <dbReference type="ARBA" id="ARBA00047334"/>
    </source>
</evidence>
<dbReference type="Pfam" id="PF02581">
    <property type="entry name" value="TMP-TENI"/>
    <property type="match status" value="1"/>
</dbReference>
<dbReference type="eggNOG" id="arCOG01089">
    <property type="taxonomic scope" value="Archaea"/>
</dbReference>
<keyword evidence="14" id="KW-1185">Reference proteome</keyword>
<proteinExistence type="inferred from homology"/>
<keyword evidence="5 9" id="KW-0784">Thiamine biosynthesis</keyword>
<dbReference type="Proteomes" id="UP000027981">
    <property type="component" value="Chromosome"/>
</dbReference>
<keyword evidence="2 9" id="KW-0808">Transferase</keyword>
<dbReference type="InterPro" id="IPR036206">
    <property type="entry name" value="ThiamineP_synth_sf"/>
</dbReference>
<protein>
    <recommendedName>
        <fullName evidence="9">Thiamine-phosphate synthase</fullName>
        <shortName evidence="9">TP synthase</shortName>
        <shortName evidence="9">TPS</shortName>
        <ecNumber evidence="9">2.5.1.3</ecNumber>
    </recommendedName>
    <alternativeName>
        <fullName evidence="9">Thiamine-phosphate pyrophosphorylase</fullName>
        <shortName evidence="9">TMP pyrophosphorylase</shortName>
        <shortName evidence="9">TMP-PPase</shortName>
    </alternativeName>
</protein>
<comment type="similarity">
    <text evidence="9 10">Belongs to the thiamine-phosphate synthase family.</text>
</comment>
<dbReference type="InterPro" id="IPR013785">
    <property type="entry name" value="Aldolase_TIM"/>
</dbReference>
<dbReference type="InterPro" id="IPR034291">
    <property type="entry name" value="TMP_synthase"/>
</dbReference>
<dbReference type="STRING" id="1343739.PAP_03990"/>
<keyword evidence="4 9" id="KW-0460">Magnesium</keyword>
<dbReference type="PANTHER" id="PTHR20857">
    <property type="entry name" value="THIAMINE-PHOSPHATE PYROPHOSPHORYLASE"/>
    <property type="match status" value="1"/>
</dbReference>
<dbReference type="Gene3D" id="3.20.20.70">
    <property type="entry name" value="Aldolase class I"/>
    <property type="match status" value="1"/>
</dbReference>
<evidence type="ECO:0000259" key="12">
    <source>
        <dbReference type="Pfam" id="PF02581"/>
    </source>
</evidence>
<feature type="binding site" evidence="9">
    <location>
        <position position="69"/>
    </location>
    <ligand>
        <name>Mg(2+)</name>
        <dbReference type="ChEBI" id="CHEBI:18420"/>
    </ligand>
</feature>
<comment type="function">
    <text evidence="9">Condenses 4-methyl-5-(beta-hydroxyethyl)thiazole monophosphate (THZ-P) and 2-methyl-4-amino-5-hydroxymethyl pyrimidine pyrophosphate (HMP-PP) to form thiamine monophosphate (TMP).</text>
</comment>